<accession>A0ABT1NQC2</accession>
<evidence type="ECO:0000259" key="1">
    <source>
        <dbReference type="Pfam" id="PF07110"/>
    </source>
</evidence>
<dbReference type="InterPro" id="IPR009799">
    <property type="entry name" value="EthD_dom"/>
</dbReference>
<sequence>MHTLVVLFRQPRDPAAFRRHYRNVHLPLVRNIPGLRELRASEELRSAEEQPPYFALFEADFDDESAMQESLTTAEGQAANADIPRFATGGLTVFTYRN</sequence>
<keyword evidence="3" id="KW-1185">Reference proteome</keyword>
<evidence type="ECO:0000313" key="2">
    <source>
        <dbReference type="EMBL" id="MCQ1948944.1"/>
    </source>
</evidence>
<proteinExistence type="predicted"/>
<dbReference type="Proteomes" id="UP001206924">
    <property type="component" value="Unassembled WGS sequence"/>
</dbReference>
<dbReference type="Gene3D" id="3.30.70.100">
    <property type="match status" value="1"/>
</dbReference>
<dbReference type="InterPro" id="IPR011008">
    <property type="entry name" value="Dimeric_a/b-barrel"/>
</dbReference>
<feature type="domain" description="EthD" evidence="1">
    <location>
        <begin position="11"/>
        <end position="88"/>
    </location>
</feature>
<gene>
    <name evidence="2" type="ORF">NNX28_03245</name>
</gene>
<dbReference type="RefSeq" id="WP_229950574.1">
    <property type="nucleotide sequence ID" value="NZ_CP104263.1"/>
</dbReference>
<reference evidence="2 3" key="1">
    <citation type="submission" date="2022-07" db="EMBL/GenBank/DDBJ databases">
        <title>Novel species in genus Arthrobacter.</title>
        <authorList>
            <person name="Liu Y."/>
        </authorList>
    </citation>
    <scope>NUCLEOTIDE SEQUENCE [LARGE SCALE GENOMIC DNA]</scope>
    <source>
        <strain evidence="3">zg-Y859</strain>
    </source>
</reference>
<dbReference type="EMBL" id="JANFLP010000001">
    <property type="protein sequence ID" value="MCQ1948944.1"/>
    <property type="molecule type" value="Genomic_DNA"/>
</dbReference>
<dbReference type="SUPFAM" id="SSF54909">
    <property type="entry name" value="Dimeric alpha+beta barrel"/>
    <property type="match status" value="1"/>
</dbReference>
<dbReference type="Pfam" id="PF07110">
    <property type="entry name" value="EthD"/>
    <property type="match status" value="1"/>
</dbReference>
<comment type="caution">
    <text evidence="2">The sequence shown here is derived from an EMBL/GenBank/DDBJ whole genome shotgun (WGS) entry which is preliminary data.</text>
</comment>
<organism evidence="2 3">
    <name type="scientific">Arthrobacter jinronghuae</name>
    <dbReference type="NCBI Taxonomy" id="2964609"/>
    <lineage>
        <taxon>Bacteria</taxon>
        <taxon>Bacillati</taxon>
        <taxon>Actinomycetota</taxon>
        <taxon>Actinomycetes</taxon>
        <taxon>Micrococcales</taxon>
        <taxon>Micrococcaceae</taxon>
        <taxon>Arthrobacter</taxon>
    </lineage>
</organism>
<name>A0ABT1NQC2_9MICC</name>
<dbReference type="NCBIfam" id="TIGR02118">
    <property type="entry name" value="EthD family reductase"/>
    <property type="match status" value="1"/>
</dbReference>
<protein>
    <submittedName>
        <fullName evidence="2">EthD family reductase</fullName>
    </submittedName>
</protein>
<evidence type="ECO:0000313" key="3">
    <source>
        <dbReference type="Proteomes" id="UP001206924"/>
    </source>
</evidence>